<feature type="compositionally biased region" description="Basic and acidic residues" evidence="1">
    <location>
        <begin position="126"/>
        <end position="154"/>
    </location>
</feature>
<feature type="region of interest" description="Disordered" evidence="1">
    <location>
        <begin position="121"/>
        <end position="154"/>
    </location>
</feature>
<name>A0AAU8JWU1_9ACTN</name>
<evidence type="ECO:0000313" key="3">
    <source>
        <dbReference type="EMBL" id="XCM80292.1"/>
    </source>
</evidence>
<evidence type="ECO:0008006" key="4">
    <source>
        <dbReference type="Google" id="ProtNLM"/>
    </source>
</evidence>
<dbReference type="KEGG" id="kcm:ABWK59_15855"/>
<feature type="transmembrane region" description="Helical" evidence="2">
    <location>
        <begin position="26"/>
        <end position="47"/>
    </location>
</feature>
<organism evidence="3">
    <name type="scientific">Kitasatospora camelliae</name>
    <dbReference type="NCBI Taxonomy" id="3156397"/>
    <lineage>
        <taxon>Bacteria</taxon>
        <taxon>Bacillati</taxon>
        <taxon>Actinomycetota</taxon>
        <taxon>Actinomycetes</taxon>
        <taxon>Kitasatosporales</taxon>
        <taxon>Streptomycetaceae</taxon>
        <taxon>Kitasatospora</taxon>
    </lineage>
</organism>
<keyword evidence="2" id="KW-0812">Transmembrane</keyword>
<dbReference type="InterPro" id="IPR036259">
    <property type="entry name" value="MFS_trans_sf"/>
</dbReference>
<keyword evidence="2" id="KW-1133">Transmembrane helix</keyword>
<accession>A0AAU8JWU1</accession>
<feature type="transmembrane region" description="Helical" evidence="2">
    <location>
        <begin position="94"/>
        <end position="112"/>
    </location>
</feature>
<keyword evidence="2" id="KW-0472">Membrane</keyword>
<sequence>MVGLVAGERGGGGAVPSGALAAGLPLGWIVGAALLAGIGAAVCETLYTTSTQQHVPAEALARVSAFTTLGAFVLGPLGLALAGPVAEQGGASRVLGYGALWQVAACAAVLALPSVRRLGRPAPGVRDADRPRAGQEVPPEVHRGVHQEVHQEAS</sequence>
<dbReference type="AlphaFoldDB" id="A0AAU8JWU1"/>
<dbReference type="SUPFAM" id="SSF103473">
    <property type="entry name" value="MFS general substrate transporter"/>
    <property type="match status" value="1"/>
</dbReference>
<feature type="transmembrane region" description="Helical" evidence="2">
    <location>
        <begin position="59"/>
        <end position="82"/>
    </location>
</feature>
<evidence type="ECO:0000256" key="1">
    <source>
        <dbReference type="SAM" id="MobiDB-lite"/>
    </source>
</evidence>
<dbReference type="Gene3D" id="1.20.1250.20">
    <property type="entry name" value="MFS general substrate transporter like domains"/>
    <property type="match status" value="1"/>
</dbReference>
<reference evidence="3" key="1">
    <citation type="submission" date="2024-06" db="EMBL/GenBank/DDBJ databases">
        <title>The genome sequences of Kitasatospora sp. strain HUAS MG31.</title>
        <authorList>
            <person name="Mo P."/>
        </authorList>
    </citation>
    <scope>NUCLEOTIDE SEQUENCE</scope>
    <source>
        <strain evidence="3">HUAS MG31</strain>
    </source>
</reference>
<dbReference type="RefSeq" id="WP_354641231.1">
    <property type="nucleotide sequence ID" value="NZ_CP159872.1"/>
</dbReference>
<evidence type="ECO:0000256" key="2">
    <source>
        <dbReference type="SAM" id="Phobius"/>
    </source>
</evidence>
<gene>
    <name evidence="3" type="ORF">ABWK59_15855</name>
</gene>
<dbReference type="EMBL" id="CP159872">
    <property type="protein sequence ID" value="XCM80292.1"/>
    <property type="molecule type" value="Genomic_DNA"/>
</dbReference>
<protein>
    <recommendedName>
        <fullName evidence="4">MFS transporter</fullName>
    </recommendedName>
</protein>
<proteinExistence type="predicted"/>